<sequence length="126" mass="13515">MAAEGPDVPGRTGSKSVAEVRYRAEVSRRLLGVFAASAPSVSWCETLPVNSFSRLVSAGGSEQTEIIACLTHYCSSALQNRLFGPTAKRLRGEWRWAGSYSSSGVSGIMMSLRILREVADTMAATK</sequence>
<reference evidence="1 2" key="1">
    <citation type="submission" date="2014-02" db="EMBL/GenBank/DDBJ databases">
        <title>The genome sequence of the entomopathogenic fungus Metarhizium robertsii ARSEF 2575.</title>
        <authorList>
            <person name="Giuliano Garisto Donzelli B."/>
            <person name="Roe B.A."/>
            <person name="Macmil S.L."/>
            <person name="Krasnoff S.B."/>
            <person name="Gibson D.M."/>
        </authorList>
    </citation>
    <scope>NUCLEOTIDE SEQUENCE [LARGE SCALE GENOMIC DNA]</scope>
    <source>
        <strain evidence="1 2">ARSEF 2575</strain>
    </source>
</reference>
<organism evidence="1 2">
    <name type="scientific">Metarhizium robertsii</name>
    <dbReference type="NCBI Taxonomy" id="568076"/>
    <lineage>
        <taxon>Eukaryota</taxon>
        <taxon>Fungi</taxon>
        <taxon>Dikarya</taxon>
        <taxon>Ascomycota</taxon>
        <taxon>Pezizomycotina</taxon>
        <taxon>Sordariomycetes</taxon>
        <taxon>Hypocreomycetidae</taxon>
        <taxon>Hypocreales</taxon>
        <taxon>Clavicipitaceae</taxon>
        <taxon>Metarhizium</taxon>
    </lineage>
</organism>
<dbReference type="AlphaFoldDB" id="A0A0A1V993"/>
<accession>A0A0A1V993</accession>
<comment type="caution">
    <text evidence="1">The sequence shown here is derived from an EMBL/GenBank/DDBJ whole genome shotgun (WGS) entry which is preliminary data.</text>
</comment>
<gene>
    <name evidence="1" type="ORF">X797_001511</name>
</gene>
<evidence type="ECO:0000313" key="2">
    <source>
        <dbReference type="Proteomes" id="UP000030151"/>
    </source>
</evidence>
<evidence type="ECO:0000313" key="1">
    <source>
        <dbReference type="EMBL" id="EXV06789.1"/>
    </source>
</evidence>
<dbReference type="Proteomes" id="UP000030151">
    <property type="component" value="Unassembled WGS sequence"/>
</dbReference>
<dbReference type="EMBL" id="JELW01000001">
    <property type="protein sequence ID" value="EXV06789.1"/>
    <property type="molecule type" value="Genomic_DNA"/>
</dbReference>
<protein>
    <submittedName>
        <fullName evidence="1">Uncharacterized protein</fullName>
    </submittedName>
</protein>
<name>A0A0A1V993_9HYPO</name>
<proteinExistence type="predicted"/>
<dbReference type="HOGENOM" id="CLU_1982101_0_0_1"/>